<feature type="signal peptide" evidence="1">
    <location>
        <begin position="1"/>
        <end position="23"/>
    </location>
</feature>
<keyword evidence="3" id="KW-1185">Reference proteome</keyword>
<evidence type="ECO:0000313" key="2">
    <source>
        <dbReference type="EMBL" id="THH32291.1"/>
    </source>
</evidence>
<keyword evidence="1" id="KW-0732">Signal</keyword>
<name>A0A4S4N3B5_9APHY</name>
<organism evidence="2 3">
    <name type="scientific">Antrodiella citrinella</name>
    <dbReference type="NCBI Taxonomy" id="2447956"/>
    <lineage>
        <taxon>Eukaryota</taxon>
        <taxon>Fungi</taxon>
        <taxon>Dikarya</taxon>
        <taxon>Basidiomycota</taxon>
        <taxon>Agaricomycotina</taxon>
        <taxon>Agaricomycetes</taxon>
        <taxon>Polyporales</taxon>
        <taxon>Steccherinaceae</taxon>
        <taxon>Antrodiella</taxon>
    </lineage>
</organism>
<evidence type="ECO:0000256" key="1">
    <source>
        <dbReference type="SAM" id="SignalP"/>
    </source>
</evidence>
<proteinExistence type="predicted"/>
<dbReference type="AlphaFoldDB" id="A0A4S4N3B5"/>
<protein>
    <submittedName>
        <fullName evidence="2">Uncharacterized protein</fullName>
    </submittedName>
</protein>
<sequence>MKFTTLVLNFAILVAPFAYVAYAAPVALNKDAILPDVAGEPLLILPFTANAPIIVKRDIKSVVIGHTLPTDATHSLGEKLAPAVVDVVGNAANTVVGVPERILRTVDSVGGAASDVVEVPGAVTETLGNVSENDGVVGTVFDAVAGNDVPDSNHGLGLDNDGDLLKGVHVGRGTGGDVNL</sequence>
<dbReference type="EMBL" id="SGPM01000025">
    <property type="protein sequence ID" value="THH32291.1"/>
    <property type="molecule type" value="Genomic_DNA"/>
</dbReference>
<evidence type="ECO:0000313" key="3">
    <source>
        <dbReference type="Proteomes" id="UP000308730"/>
    </source>
</evidence>
<gene>
    <name evidence="2" type="ORF">EUX98_g1906</name>
</gene>
<dbReference type="Proteomes" id="UP000308730">
    <property type="component" value="Unassembled WGS sequence"/>
</dbReference>
<reference evidence="2 3" key="1">
    <citation type="submission" date="2019-02" db="EMBL/GenBank/DDBJ databases">
        <title>Genome sequencing of the rare red list fungi Antrodiella citrinella (Flaviporus citrinellus).</title>
        <authorList>
            <person name="Buettner E."/>
            <person name="Kellner H."/>
        </authorList>
    </citation>
    <scope>NUCLEOTIDE SEQUENCE [LARGE SCALE GENOMIC DNA]</scope>
    <source>
        <strain evidence="2 3">DSM 108506</strain>
    </source>
</reference>
<comment type="caution">
    <text evidence="2">The sequence shown here is derived from an EMBL/GenBank/DDBJ whole genome shotgun (WGS) entry which is preliminary data.</text>
</comment>
<feature type="chain" id="PRO_5020782904" evidence="1">
    <location>
        <begin position="24"/>
        <end position="180"/>
    </location>
</feature>
<accession>A0A4S4N3B5</accession>